<dbReference type="RefSeq" id="WP_091233195.1">
    <property type="nucleotide sequence ID" value="NZ_FMKA01000009.1"/>
</dbReference>
<dbReference type="SUPFAM" id="SSF46785">
    <property type="entry name" value="Winged helix' DNA-binding domain"/>
    <property type="match status" value="1"/>
</dbReference>
<proteinExistence type="predicted"/>
<keyword evidence="6" id="KW-0418">Kinase</keyword>
<dbReference type="SMART" id="SM00100">
    <property type="entry name" value="cNMP"/>
    <property type="match status" value="1"/>
</dbReference>
<evidence type="ECO:0000313" key="6">
    <source>
        <dbReference type="EMBL" id="SCP97271.1"/>
    </source>
</evidence>
<dbReference type="Proteomes" id="UP000199315">
    <property type="component" value="Unassembled WGS sequence"/>
</dbReference>
<dbReference type="InterPro" id="IPR000595">
    <property type="entry name" value="cNMP-bd_dom"/>
</dbReference>
<protein>
    <submittedName>
        <fullName evidence="6">cAMP-binding domain of CRP or a regulatory subunit of cAMP-dependent protein kinases</fullName>
    </submittedName>
</protein>
<dbReference type="InterPro" id="IPR014710">
    <property type="entry name" value="RmlC-like_jellyroll"/>
</dbReference>
<organism evidence="6 7">
    <name type="scientific">Anaerobium acetethylicum</name>
    <dbReference type="NCBI Taxonomy" id="1619234"/>
    <lineage>
        <taxon>Bacteria</taxon>
        <taxon>Bacillati</taxon>
        <taxon>Bacillota</taxon>
        <taxon>Clostridia</taxon>
        <taxon>Lachnospirales</taxon>
        <taxon>Lachnospiraceae</taxon>
        <taxon>Anaerobium</taxon>
    </lineage>
</organism>
<dbReference type="EMBL" id="FMKA01000009">
    <property type="protein sequence ID" value="SCP97271.1"/>
    <property type="molecule type" value="Genomic_DNA"/>
</dbReference>
<keyword evidence="1" id="KW-0805">Transcription regulation</keyword>
<gene>
    <name evidence="6" type="ORF">SAMN05421730_100982</name>
</gene>
<dbReference type="SUPFAM" id="SSF51206">
    <property type="entry name" value="cAMP-binding domain-like"/>
    <property type="match status" value="1"/>
</dbReference>
<dbReference type="GO" id="GO:0006355">
    <property type="term" value="P:regulation of DNA-templated transcription"/>
    <property type="evidence" value="ECO:0007669"/>
    <property type="project" value="InterPro"/>
</dbReference>
<dbReference type="GO" id="GO:0016301">
    <property type="term" value="F:kinase activity"/>
    <property type="evidence" value="ECO:0007669"/>
    <property type="project" value="UniProtKB-KW"/>
</dbReference>
<dbReference type="STRING" id="1619234.SAMN05421730_100982"/>
<dbReference type="InterPro" id="IPR012318">
    <property type="entry name" value="HTH_CRP"/>
</dbReference>
<evidence type="ECO:0000256" key="3">
    <source>
        <dbReference type="ARBA" id="ARBA00023163"/>
    </source>
</evidence>
<evidence type="ECO:0000256" key="2">
    <source>
        <dbReference type="ARBA" id="ARBA00023125"/>
    </source>
</evidence>
<dbReference type="CDD" id="cd00038">
    <property type="entry name" value="CAP_ED"/>
    <property type="match status" value="1"/>
</dbReference>
<feature type="domain" description="HTH crp-type" evidence="5">
    <location>
        <begin position="154"/>
        <end position="222"/>
    </location>
</feature>
<keyword evidence="6" id="KW-0808">Transferase</keyword>
<dbReference type="PROSITE" id="PS51063">
    <property type="entry name" value="HTH_CRP_2"/>
    <property type="match status" value="1"/>
</dbReference>
<evidence type="ECO:0000259" key="5">
    <source>
        <dbReference type="PROSITE" id="PS51063"/>
    </source>
</evidence>
<dbReference type="AlphaFoldDB" id="A0A1D3TTK7"/>
<evidence type="ECO:0000259" key="4">
    <source>
        <dbReference type="PROSITE" id="PS50042"/>
    </source>
</evidence>
<feature type="domain" description="Cyclic nucleotide-binding" evidence="4">
    <location>
        <begin position="13"/>
        <end position="136"/>
    </location>
</feature>
<accession>A0A1D3TTK7</accession>
<evidence type="ECO:0000256" key="1">
    <source>
        <dbReference type="ARBA" id="ARBA00023015"/>
    </source>
</evidence>
<dbReference type="Pfam" id="PF13545">
    <property type="entry name" value="HTH_Crp_2"/>
    <property type="match status" value="1"/>
</dbReference>
<name>A0A1D3TTK7_9FIRM</name>
<sequence length="231" mass="26456">MDEFYPILAKCPLFKDIAEDEYKLLLSCINAFTKVYYNNEYVILTGDVVNYVGIVLKGSLEISKENPAGTRHILDFLGPSNIFSEVIVCTSERTSPVTVKAKEESKILFVPYERIIKTCGSSCSFHFKLIQNMMQILSDKNINLNKKIELLLIKGMRAKLAAYLLNESKKNRSLTFQIVPNRNELAEYLNVSRTSMCRELARMKDLGMLDYYQNSFKITSLDMLKESLAEE</sequence>
<dbReference type="GO" id="GO:0003677">
    <property type="term" value="F:DNA binding"/>
    <property type="evidence" value="ECO:0007669"/>
    <property type="project" value="UniProtKB-KW"/>
</dbReference>
<keyword evidence="3" id="KW-0804">Transcription</keyword>
<dbReference type="InterPro" id="IPR018490">
    <property type="entry name" value="cNMP-bd_dom_sf"/>
</dbReference>
<keyword evidence="7" id="KW-1185">Reference proteome</keyword>
<dbReference type="Pfam" id="PF00027">
    <property type="entry name" value="cNMP_binding"/>
    <property type="match status" value="1"/>
</dbReference>
<dbReference type="InterPro" id="IPR036390">
    <property type="entry name" value="WH_DNA-bd_sf"/>
</dbReference>
<dbReference type="PROSITE" id="PS50042">
    <property type="entry name" value="CNMP_BINDING_3"/>
    <property type="match status" value="1"/>
</dbReference>
<dbReference type="OrthoDB" id="9774616at2"/>
<evidence type="ECO:0000313" key="7">
    <source>
        <dbReference type="Proteomes" id="UP000199315"/>
    </source>
</evidence>
<keyword evidence="2" id="KW-0238">DNA-binding</keyword>
<reference evidence="6 7" key="1">
    <citation type="submission" date="2016-09" db="EMBL/GenBank/DDBJ databases">
        <authorList>
            <person name="Capua I."/>
            <person name="De Benedictis P."/>
            <person name="Joannis T."/>
            <person name="Lombin L.H."/>
            <person name="Cattoli G."/>
        </authorList>
    </citation>
    <scope>NUCLEOTIDE SEQUENCE [LARGE SCALE GENOMIC DNA]</scope>
    <source>
        <strain evidence="6 7">GluBS11</strain>
    </source>
</reference>
<dbReference type="Gene3D" id="2.60.120.10">
    <property type="entry name" value="Jelly Rolls"/>
    <property type="match status" value="1"/>
</dbReference>